<dbReference type="PANTHER" id="PTHR22809:SF11">
    <property type="entry name" value="TRNA N(3)-METHYLCYTIDINE METHYLTRANSFERASE METTL2"/>
    <property type="match status" value="1"/>
</dbReference>
<keyword evidence="2 6" id="KW-0489">Methyltransferase</keyword>
<feature type="binding site" evidence="6">
    <location>
        <position position="513"/>
    </location>
    <ligand>
        <name>S-adenosyl-L-methionine</name>
        <dbReference type="ChEBI" id="CHEBI:59789"/>
    </ligand>
</feature>
<keyword evidence="3 6" id="KW-0808">Transferase</keyword>
<dbReference type="SUPFAM" id="SSF53335">
    <property type="entry name" value="S-adenosyl-L-methionine-dependent methyltransferases"/>
    <property type="match status" value="2"/>
</dbReference>
<evidence type="ECO:0000256" key="6">
    <source>
        <dbReference type="PROSITE-ProRule" id="PRU01023"/>
    </source>
</evidence>
<comment type="caution">
    <text evidence="8">The sequence shown here is derived from an EMBL/GenBank/DDBJ whole genome shotgun (WGS) entry which is preliminary data.</text>
</comment>
<gene>
    <name evidence="8" type="ORF">MSPICULIGERA_LOCUS23680</name>
</gene>
<dbReference type="PROSITE" id="PS51686">
    <property type="entry name" value="SAM_MT_RSMB_NOP"/>
    <property type="match status" value="1"/>
</dbReference>
<protein>
    <recommendedName>
        <fullName evidence="7">SAM-dependent MTase RsmB/NOP-type domain-containing protein</fullName>
    </recommendedName>
</protein>
<name>A0AA36DDS2_9BILA</name>
<evidence type="ECO:0000256" key="2">
    <source>
        <dbReference type="ARBA" id="ARBA00022603"/>
    </source>
</evidence>
<evidence type="ECO:0000256" key="5">
    <source>
        <dbReference type="ARBA" id="ARBA00022884"/>
    </source>
</evidence>
<dbReference type="InterPro" id="IPR023267">
    <property type="entry name" value="RCMT"/>
</dbReference>
<evidence type="ECO:0000256" key="3">
    <source>
        <dbReference type="ARBA" id="ARBA00022679"/>
    </source>
</evidence>
<dbReference type="GO" id="GO:0001510">
    <property type="term" value="P:RNA methylation"/>
    <property type="evidence" value="ECO:0007669"/>
    <property type="project" value="InterPro"/>
</dbReference>
<dbReference type="GO" id="GO:0052735">
    <property type="term" value="F:tRNA (cytidine-3-)-methyltransferase activity"/>
    <property type="evidence" value="ECO:0007669"/>
    <property type="project" value="TreeGrafter"/>
</dbReference>
<feature type="binding site" evidence="6">
    <location>
        <position position="541"/>
    </location>
    <ligand>
        <name>S-adenosyl-L-methionine</name>
        <dbReference type="ChEBI" id="CHEBI:59789"/>
    </ligand>
</feature>
<dbReference type="PRINTS" id="PR02008">
    <property type="entry name" value="RCMTFAMILY"/>
</dbReference>
<dbReference type="CDD" id="cd02440">
    <property type="entry name" value="AdoMet_MTases"/>
    <property type="match status" value="1"/>
</dbReference>
<comment type="similarity">
    <text evidence="6">Belongs to the class I-like SAM-binding methyltransferase superfamily. RsmB/NOP family.</text>
</comment>
<reference evidence="8" key="1">
    <citation type="submission" date="2023-06" db="EMBL/GenBank/DDBJ databases">
        <authorList>
            <person name="Delattre M."/>
        </authorList>
    </citation>
    <scope>NUCLEOTIDE SEQUENCE</scope>
    <source>
        <strain evidence="8">AF72</strain>
    </source>
</reference>
<keyword evidence="9" id="KW-1185">Reference proteome</keyword>
<dbReference type="InterPro" id="IPR029063">
    <property type="entry name" value="SAM-dependent_MTases_sf"/>
</dbReference>
<evidence type="ECO:0000256" key="4">
    <source>
        <dbReference type="ARBA" id="ARBA00022691"/>
    </source>
</evidence>
<dbReference type="AlphaFoldDB" id="A0AA36DDS2"/>
<keyword evidence="5 6" id="KW-0694">RNA-binding</keyword>
<dbReference type="PANTHER" id="PTHR22809">
    <property type="entry name" value="METHYLTRANSFERASE-RELATED"/>
    <property type="match status" value="1"/>
</dbReference>
<accession>A0AA36DDS2</accession>
<dbReference type="InterPro" id="IPR013217">
    <property type="entry name" value="Methyltransf_12"/>
</dbReference>
<feature type="active site" description="Nucleophile" evidence="6">
    <location>
        <position position="614"/>
    </location>
</feature>
<dbReference type="EMBL" id="CATQJA010002706">
    <property type="protein sequence ID" value="CAJ0585668.1"/>
    <property type="molecule type" value="Genomic_DNA"/>
</dbReference>
<keyword evidence="4 6" id="KW-0949">S-adenosyl-L-methionine</keyword>
<comment type="similarity">
    <text evidence="1">Belongs to the methyltransferase superfamily. METL family.</text>
</comment>
<evidence type="ECO:0000256" key="1">
    <source>
        <dbReference type="ARBA" id="ARBA00009725"/>
    </source>
</evidence>
<feature type="binding site" evidence="6">
    <location>
        <begin position="489"/>
        <end position="495"/>
    </location>
    <ligand>
        <name>S-adenosyl-L-methionine</name>
        <dbReference type="ChEBI" id="CHEBI:59789"/>
    </ligand>
</feature>
<organism evidence="8 9">
    <name type="scientific">Mesorhabditis spiculigera</name>
    <dbReference type="NCBI Taxonomy" id="96644"/>
    <lineage>
        <taxon>Eukaryota</taxon>
        <taxon>Metazoa</taxon>
        <taxon>Ecdysozoa</taxon>
        <taxon>Nematoda</taxon>
        <taxon>Chromadorea</taxon>
        <taxon>Rhabditida</taxon>
        <taxon>Rhabditina</taxon>
        <taxon>Rhabditomorpha</taxon>
        <taxon>Rhabditoidea</taxon>
        <taxon>Rhabditidae</taxon>
        <taxon>Mesorhabditinae</taxon>
        <taxon>Mesorhabditis</taxon>
    </lineage>
</organism>
<evidence type="ECO:0000313" key="9">
    <source>
        <dbReference type="Proteomes" id="UP001177023"/>
    </source>
</evidence>
<dbReference type="Gene3D" id="3.40.50.150">
    <property type="entry name" value="Vaccinia Virus protein VP39"/>
    <property type="match status" value="2"/>
</dbReference>
<feature type="domain" description="SAM-dependent MTase RsmB/NOP-type" evidence="7">
    <location>
        <begin position="378"/>
        <end position="681"/>
    </location>
</feature>
<dbReference type="Gene3D" id="3.30.70.1170">
    <property type="entry name" value="Sun protein, domain 3"/>
    <property type="match status" value="1"/>
</dbReference>
<dbReference type="Pfam" id="PF08242">
    <property type="entry name" value="Methyltransf_12"/>
    <property type="match status" value="1"/>
</dbReference>
<feature type="non-terminal residue" evidence="8">
    <location>
        <position position="702"/>
    </location>
</feature>
<dbReference type="InterPro" id="IPR026113">
    <property type="entry name" value="METTL2/6/8-like"/>
</dbReference>
<feature type="binding site" evidence="6">
    <location>
        <position position="561"/>
    </location>
    <ligand>
        <name>S-adenosyl-L-methionine</name>
        <dbReference type="ChEBI" id="CHEBI:59789"/>
    </ligand>
</feature>
<sequence>MREEPSLRPSGFGTRYLTDQEKVWEHNAWDNVEWNDEMEERAQRTVEEQRSAPVEAEAASSLLAEPAKQWDAFYSQHNNKFFMDRNWLLKEFPELDTTKYPQDAKVRALEVGCGVGNTSFPLLQWDTDRKLYLYSCDYSSVAVDVLKKNEAYDESHGKAFVWDITMPHPDVIEPGTLDIIVCIYVLSAIHPSKTKTAIENLKSLLKPGGCLLVKDYGRFDLTQLRFKKNRLIEENLYCRGDGTLVYFRPMPNDGLYVAVAEVIERVQEKKQNLRSAVYDHSYQNKKKLLRLTCETVKYAALFDALLEYPEISPLLDEPAFEGSVAFIHVLLYEFLIGTDLKSATSRLKRPIFGIASTIQEKEKALSAKGFGIDAIKKKAQDTQIEIPRYARINEVKWTRTEALDALKQDSWKVVELAEGETFAERVARLQSDEVLLDPHIPELLVFTNSSDFHSYWMTEQRYLIMQDKASCLPAYLLAPPQGAHCLDACAAPGNKTSHLAAIVGENGIVYAFDRAADRVQTMKRLLSQSGVTNIAHVENADFLRTDFTESRWNSVEYAVVDPPCSGSGMVKRLDEWTGGDAQKERLGKLANLQAMLLKHTLKFPALRRVVYSTCSLHEEENEQVVQEVLREFGDEWELSKDELPNWHLRGMDTYEFGACCLRADPKTTLTNGFFVAVFVKRGVETKEKKKKAKKRRLDADDE</sequence>
<evidence type="ECO:0000259" key="7">
    <source>
        <dbReference type="PROSITE" id="PS51686"/>
    </source>
</evidence>
<dbReference type="InterPro" id="IPR049561">
    <property type="entry name" value="NSUN5_7_fdxn-like"/>
</dbReference>
<dbReference type="Pfam" id="PF21148">
    <property type="entry name" value="NSUN5_fdxn-like"/>
    <property type="match status" value="1"/>
</dbReference>
<dbReference type="InterPro" id="IPR049560">
    <property type="entry name" value="MeTrfase_RsmB-F_NOP2_cat"/>
</dbReference>
<dbReference type="GO" id="GO:0003723">
    <property type="term" value="F:RNA binding"/>
    <property type="evidence" value="ECO:0007669"/>
    <property type="project" value="UniProtKB-UniRule"/>
</dbReference>
<evidence type="ECO:0000313" key="8">
    <source>
        <dbReference type="EMBL" id="CAJ0585668.1"/>
    </source>
</evidence>
<dbReference type="InterPro" id="IPR001678">
    <property type="entry name" value="MeTrfase_RsmB-F_NOP2_dom"/>
</dbReference>
<proteinExistence type="inferred from homology"/>
<dbReference type="Pfam" id="PF01189">
    <property type="entry name" value="Methyltr_RsmB-F"/>
    <property type="match status" value="1"/>
</dbReference>
<dbReference type="Proteomes" id="UP001177023">
    <property type="component" value="Unassembled WGS sequence"/>
</dbReference>